<evidence type="ECO:0000313" key="3">
    <source>
        <dbReference type="Proteomes" id="UP001596368"/>
    </source>
</evidence>
<evidence type="ECO:0000313" key="2">
    <source>
        <dbReference type="EMBL" id="MFC7138105.1"/>
    </source>
</evidence>
<organism evidence="2 3">
    <name type="scientific">Halobaculum litoreum</name>
    <dbReference type="NCBI Taxonomy" id="3031998"/>
    <lineage>
        <taxon>Archaea</taxon>
        <taxon>Methanobacteriati</taxon>
        <taxon>Methanobacteriota</taxon>
        <taxon>Stenosarchaea group</taxon>
        <taxon>Halobacteria</taxon>
        <taxon>Halobacteriales</taxon>
        <taxon>Haloferacaceae</taxon>
        <taxon>Halobaculum</taxon>
    </lineage>
</organism>
<feature type="compositionally biased region" description="Basic and acidic residues" evidence="1">
    <location>
        <begin position="1"/>
        <end position="30"/>
    </location>
</feature>
<evidence type="ECO:0000256" key="1">
    <source>
        <dbReference type="SAM" id="MobiDB-lite"/>
    </source>
</evidence>
<feature type="region of interest" description="Disordered" evidence="1">
    <location>
        <begin position="1"/>
        <end position="44"/>
    </location>
</feature>
<dbReference type="AlphaFoldDB" id="A0ABD5XSI8"/>
<protein>
    <submittedName>
        <fullName evidence="2">Uncharacterized protein</fullName>
    </submittedName>
</protein>
<proteinExistence type="predicted"/>
<dbReference type="Proteomes" id="UP001596368">
    <property type="component" value="Unassembled WGS sequence"/>
</dbReference>
<sequence>MCDRRREERDHDERRPRDAGQQHEGVRVDRDGDDERDTHRRQPEVVLVPRDVVAPDDAEVHLVLVEARRRLDRARPLVEHDEAGVVEAGQMRLLERGVHPLPLGGGHRRLGFVVFPRRHLLRQRADLDPLRSRQHLQRIPPSPVREYLEEFVLRGSLVSRLAVPSGVCLPIREARTHVDTTDSQSGISLLEPTGQFAELIIPPPENRTQYLGFVAALDGFQARLERRTSSSSPAIGRSGSRIQSGWGLSCEVTMDRRKFIIGVGALGAGTSAALGTGAFTSVEANRSFEVATAGDAGAYLRLEAVPGSANAGYVSTEDGTLSVTLDEPTGTP</sequence>
<dbReference type="EMBL" id="JBHSZG010000008">
    <property type="protein sequence ID" value="MFC7138105.1"/>
    <property type="molecule type" value="Genomic_DNA"/>
</dbReference>
<accession>A0ABD5XSI8</accession>
<reference evidence="2 3" key="1">
    <citation type="journal article" date="2019" name="Int. J. Syst. Evol. Microbiol.">
        <title>The Global Catalogue of Microorganisms (GCM) 10K type strain sequencing project: providing services to taxonomists for standard genome sequencing and annotation.</title>
        <authorList>
            <consortium name="The Broad Institute Genomics Platform"/>
            <consortium name="The Broad Institute Genome Sequencing Center for Infectious Disease"/>
            <person name="Wu L."/>
            <person name="Ma J."/>
        </authorList>
    </citation>
    <scope>NUCLEOTIDE SEQUENCE [LARGE SCALE GENOMIC DNA]</scope>
    <source>
        <strain evidence="2 3">DT92</strain>
    </source>
</reference>
<keyword evidence="3" id="KW-1185">Reference proteome</keyword>
<name>A0ABD5XSI8_9EURY</name>
<gene>
    <name evidence="2" type="ORF">ACFQRB_19770</name>
</gene>
<comment type="caution">
    <text evidence="2">The sequence shown here is derived from an EMBL/GenBank/DDBJ whole genome shotgun (WGS) entry which is preliminary data.</text>
</comment>